<dbReference type="Gene3D" id="3.40.630.30">
    <property type="match status" value="1"/>
</dbReference>
<evidence type="ECO:0000256" key="1">
    <source>
        <dbReference type="ARBA" id="ARBA00022679"/>
    </source>
</evidence>
<reference evidence="4 5" key="1">
    <citation type="submission" date="2019-12" db="EMBL/GenBank/DDBJ databases">
        <title>Novel species isolated from a subtropical stream in China.</title>
        <authorList>
            <person name="Lu H."/>
        </authorList>
    </citation>
    <scope>NUCLEOTIDE SEQUENCE [LARGE SCALE GENOMIC DNA]</scope>
    <source>
        <strain evidence="4 5">DS3</strain>
    </source>
</reference>
<keyword evidence="5" id="KW-1185">Reference proteome</keyword>
<name>A0A6N9HMY9_9BURK</name>
<gene>
    <name evidence="4" type="ORF">GTP41_23305</name>
</gene>
<feature type="domain" description="N-acetyltransferase" evidence="3">
    <location>
        <begin position="3"/>
        <end position="178"/>
    </location>
</feature>
<protein>
    <submittedName>
        <fullName evidence="4">GNAT family N-acetyltransferase</fullName>
    </submittedName>
</protein>
<evidence type="ECO:0000313" key="4">
    <source>
        <dbReference type="EMBL" id="MYN05028.1"/>
    </source>
</evidence>
<organism evidence="4 5">
    <name type="scientific">Pseudoduganella guangdongensis</name>
    <dbReference type="NCBI Taxonomy" id="2692179"/>
    <lineage>
        <taxon>Bacteria</taxon>
        <taxon>Pseudomonadati</taxon>
        <taxon>Pseudomonadota</taxon>
        <taxon>Betaproteobacteria</taxon>
        <taxon>Burkholderiales</taxon>
        <taxon>Oxalobacteraceae</taxon>
        <taxon>Telluria group</taxon>
        <taxon>Pseudoduganella</taxon>
    </lineage>
</organism>
<dbReference type="EMBL" id="WWCJ01000023">
    <property type="protein sequence ID" value="MYN05028.1"/>
    <property type="molecule type" value="Genomic_DNA"/>
</dbReference>
<dbReference type="CDD" id="cd04301">
    <property type="entry name" value="NAT_SF"/>
    <property type="match status" value="1"/>
</dbReference>
<dbReference type="SUPFAM" id="SSF55729">
    <property type="entry name" value="Acyl-CoA N-acyltransferases (Nat)"/>
    <property type="match status" value="1"/>
</dbReference>
<dbReference type="InterPro" id="IPR050832">
    <property type="entry name" value="Bact_Acetyltransf"/>
</dbReference>
<evidence type="ECO:0000256" key="2">
    <source>
        <dbReference type="ARBA" id="ARBA00023315"/>
    </source>
</evidence>
<dbReference type="PROSITE" id="PS51186">
    <property type="entry name" value="GNAT"/>
    <property type="match status" value="1"/>
</dbReference>
<proteinExistence type="predicted"/>
<dbReference type="RefSeq" id="WP_161027975.1">
    <property type="nucleotide sequence ID" value="NZ_WWCJ01000023.1"/>
</dbReference>
<evidence type="ECO:0000313" key="5">
    <source>
        <dbReference type="Proteomes" id="UP000448575"/>
    </source>
</evidence>
<dbReference type="PANTHER" id="PTHR43877:SF2">
    <property type="entry name" value="AMINOALKYLPHOSPHONATE N-ACETYLTRANSFERASE-RELATED"/>
    <property type="match status" value="1"/>
</dbReference>
<dbReference type="GO" id="GO:0016747">
    <property type="term" value="F:acyltransferase activity, transferring groups other than amino-acyl groups"/>
    <property type="evidence" value="ECO:0007669"/>
    <property type="project" value="InterPro"/>
</dbReference>
<dbReference type="AlphaFoldDB" id="A0A6N9HMY9"/>
<keyword evidence="1 4" id="KW-0808">Transferase</keyword>
<dbReference type="InterPro" id="IPR016181">
    <property type="entry name" value="Acyl_CoA_acyltransferase"/>
</dbReference>
<dbReference type="Pfam" id="PF00583">
    <property type="entry name" value="Acetyltransf_1"/>
    <property type="match status" value="1"/>
</dbReference>
<dbReference type="PANTHER" id="PTHR43877">
    <property type="entry name" value="AMINOALKYLPHOSPHONATE N-ACETYLTRANSFERASE-RELATED-RELATED"/>
    <property type="match status" value="1"/>
</dbReference>
<sequence length="187" mass="20897">MTFTIRPLQPEELARFFHYLNDHLLDNGRDGAPLFQPMSRTSTGFPPEKVNGFSTGLQATFGQQGWRRLWVALEGDEIIGHIDLRSRPEPAARHRCLLGMGVHRNARRGGLGTTLVATAAEWAREQGLEWVDLEVLSGNAPARALYRKMGFVQTGEIADLFRIDGERLGYVFMSLQLPAGADRMGVY</sequence>
<comment type="caution">
    <text evidence="4">The sequence shown here is derived from an EMBL/GenBank/DDBJ whole genome shotgun (WGS) entry which is preliminary data.</text>
</comment>
<evidence type="ECO:0000259" key="3">
    <source>
        <dbReference type="PROSITE" id="PS51186"/>
    </source>
</evidence>
<dbReference type="Proteomes" id="UP000448575">
    <property type="component" value="Unassembled WGS sequence"/>
</dbReference>
<accession>A0A6N9HMY9</accession>
<dbReference type="InterPro" id="IPR000182">
    <property type="entry name" value="GNAT_dom"/>
</dbReference>
<keyword evidence="2" id="KW-0012">Acyltransferase</keyword>